<organism evidence="1 2">
    <name type="scientific">Pagothenia borchgrevinki</name>
    <name type="common">Bald rockcod</name>
    <name type="synonym">Trematomus borchgrevinki</name>
    <dbReference type="NCBI Taxonomy" id="8213"/>
    <lineage>
        <taxon>Eukaryota</taxon>
        <taxon>Metazoa</taxon>
        <taxon>Chordata</taxon>
        <taxon>Craniata</taxon>
        <taxon>Vertebrata</taxon>
        <taxon>Euteleostomi</taxon>
        <taxon>Actinopterygii</taxon>
        <taxon>Neopterygii</taxon>
        <taxon>Teleostei</taxon>
        <taxon>Neoteleostei</taxon>
        <taxon>Acanthomorphata</taxon>
        <taxon>Eupercaria</taxon>
        <taxon>Perciformes</taxon>
        <taxon>Notothenioidei</taxon>
        <taxon>Nototheniidae</taxon>
        <taxon>Pagothenia</taxon>
    </lineage>
</organism>
<name>A0ABD2GAX2_PAGBO</name>
<accession>A0ABD2GAX2</accession>
<keyword evidence="2" id="KW-1185">Reference proteome</keyword>
<dbReference type="Proteomes" id="UP001619887">
    <property type="component" value="Unassembled WGS sequence"/>
</dbReference>
<sequence length="13" mass="1542">MEEDSIMLGFRVD</sequence>
<reference evidence="1 2" key="2">
    <citation type="journal article" date="2024" name="G3 (Bethesda)">
        <title>The genome of the cryopelagic Antarctic bald notothen, Trematomus borchgrevinki.</title>
        <authorList>
            <person name="Rayamajhi N."/>
            <person name="Rivera-Colon A.G."/>
            <person name="Minhas B.F."/>
            <person name="Cheng C.C."/>
            <person name="Catchen J.M."/>
        </authorList>
    </citation>
    <scope>NUCLEOTIDE SEQUENCE [LARGE SCALE GENOMIC DNA]</scope>
    <source>
        <strain evidence="1">AGRC-2024</strain>
    </source>
</reference>
<reference evidence="1 2" key="1">
    <citation type="journal article" date="2022" name="G3 (Bethesda)">
        <title>Evaluating Illumina-, Nanopore-, and PacBio-based genome assembly strategies with the bald notothen, Trematomus borchgrevinki.</title>
        <authorList>
            <person name="Rayamajhi N."/>
            <person name="Cheng C.C."/>
            <person name="Catchen J.M."/>
        </authorList>
    </citation>
    <scope>NUCLEOTIDE SEQUENCE [LARGE SCALE GENOMIC DNA]</scope>
    <source>
        <strain evidence="1">AGRC-2024</strain>
    </source>
</reference>
<comment type="caution">
    <text evidence="1">The sequence shown here is derived from an EMBL/GenBank/DDBJ whole genome shotgun (WGS) entry which is preliminary data.</text>
</comment>
<gene>
    <name evidence="1" type="ORF">OYC64_012563</name>
</gene>
<evidence type="ECO:0000313" key="2">
    <source>
        <dbReference type="Proteomes" id="UP001619887"/>
    </source>
</evidence>
<dbReference type="EMBL" id="JBIYXZ010002081">
    <property type="protein sequence ID" value="KAL3050560.1"/>
    <property type="molecule type" value="Genomic_DNA"/>
</dbReference>
<protein>
    <submittedName>
        <fullName evidence="1">Uncharacterized protein</fullName>
    </submittedName>
</protein>
<evidence type="ECO:0000313" key="1">
    <source>
        <dbReference type="EMBL" id="KAL3050560.1"/>
    </source>
</evidence>
<proteinExistence type="predicted"/>